<dbReference type="SUPFAM" id="SSF103190">
    <property type="entry name" value="Sensory domain-like"/>
    <property type="match status" value="1"/>
</dbReference>
<dbReference type="PANTHER" id="PTHR43395">
    <property type="entry name" value="SENSOR HISTIDINE KINASE CHEA"/>
    <property type="match status" value="1"/>
</dbReference>
<reference evidence="17" key="1">
    <citation type="submission" date="2017-08" db="EMBL/GenBank/DDBJ databases">
        <title>A dynamic microbial community with high functional redundancy inhabits the cold, oxic subseafloor aquifer.</title>
        <authorList>
            <person name="Tully B.J."/>
            <person name="Wheat C.G."/>
            <person name="Glazer B.T."/>
            <person name="Huber J.A."/>
        </authorList>
    </citation>
    <scope>NUCLEOTIDE SEQUENCE [LARGE SCALE GENOMIC DNA]</scope>
</reference>
<feature type="domain" description="HAMP" evidence="14">
    <location>
        <begin position="294"/>
        <end position="346"/>
    </location>
</feature>
<dbReference type="FunFam" id="3.30.565.10:FF:000016">
    <property type="entry name" value="Chemotaxis protein CheA, putative"/>
    <property type="match status" value="1"/>
</dbReference>
<dbReference type="CDD" id="cd00088">
    <property type="entry name" value="HPT"/>
    <property type="match status" value="1"/>
</dbReference>
<accession>A0A2A4T4J8</accession>
<gene>
    <name evidence="16" type="ORF">COB67_06090</name>
</gene>
<dbReference type="SUPFAM" id="SSF55874">
    <property type="entry name" value="ATPase domain of HSP90 chaperone/DNA topoisomerase II/histidine kinase"/>
    <property type="match status" value="1"/>
</dbReference>
<evidence type="ECO:0000256" key="12">
    <source>
        <dbReference type="SAM" id="Phobius"/>
    </source>
</evidence>
<dbReference type="GO" id="GO:0000160">
    <property type="term" value="P:phosphorelay signal transduction system"/>
    <property type="evidence" value="ECO:0007669"/>
    <property type="project" value="InterPro"/>
</dbReference>
<dbReference type="InterPro" id="IPR004358">
    <property type="entry name" value="Sig_transdc_His_kin-like_C"/>
</dbReference>
<protein>
    <recommendedName>
        <fullName evidence="3">histidine kinase</fullName>
        <ecNumber evidence="3">2.7.13.3</ecNumber>
    </recommendedName>
</protein>
<dbReference type="PROSITE" id="PS50885">
    <property type="entry name" value="HAMP"/>
    <property type="match status" value="1"/>
</dbReference>
<evidence type="ECO:0000259" key="15">
    <source>
        <dbReference type="PROSITE" id="PS50894"/>
    </source>
</evidence>
<dbReference type="Pfam" id="PF01627">
    <property type="entry name" value="Hpt"/>
    <property type="match status" value="1"/>
</dbReference>
<evidence type="ECO:0000313" key="16">
    <source>
        <dbReference type="EMBL" id="PCI28546.1"/>
    </source>
</evidence>
<evidence type="ECO:0000256" key="5">
    <source>
        <dbReference type="ARBA" id="ARBA00022553"/>
    </source>
</evidence>
<dbReference type="Pfam" id="PF02518">
    <property type="entry name" value="HATPase_c"/>
    <property type="match status" value="1"/>
</dbReference>
<dbReference type="InterPro" id="IPR003594">
    <property type="entry name" value="HATPase_dom"/>
</dbReference>
<dbReference type="InterPro" id="IPR051315">
    <property type="entry name" value="Bact_Chemotaxis_CheA"/>
</dbReference>
<dbReference type="GO" id="GO:0004673">
    <property type="term" value="F:protein histidine kinase activity"/>
    <property type="evidence" value="ECO:0007669"/>
    <property type="project" value="UniProtKB-EC"/>
</dbReference>
<dbReference type="Gene3D" id="3.30.450.20">
    <property type="entry name" value="PAS domain"/>
    <property type="match status" value="1"/>
</dbReference>
<keyword evidence="6" id="KW-0808">Transferase</keyword>
<feature type="coiled-coil region" evidence="11">
    <location>
        <begin position="631"/>
        <end position="686"/>
    </location>
</feature>
<dbReference type="SMART" id="SM00073">
    <property type="entry name" value="HPT"/>
    <property type="match status" value="1"/>
</dbReference>
<feature type="domain" description="Histidine kinase" evidence="13">
    <location>
        <begin position="595"/>
        <end position="844"/>
    </location>
</feature>
<keyword evidence="9 12" id="KW-1133">Transmembrane helix</keyword>
<dbReference type="CDD" id="cd06225">
    <property type="entry name" value="HAMP"/>
    <property type="match status" value="1"/>
</dbReference>
<comment type="catalytic activity">
    <reaction evidence="1">
        <text>ATP + protein L-histidine = ADP + protein N-phospho-L-histidine.</text>
        <dbReference type="EC" id="2.7.13.3"/>
    </reaction>
</comment>
<keyword evidence="5 10" id="KW-0597">Phosphoprotein</keyword>
<evidence type="ECO:0000256" key="2">
    <source>
        <dbReference type="ARBA" id="ARBA00004651"/>
    </source>
</evidence>
<evidence type="ECO:0000256" key="11">
    <source>
        <dbReference type="SAM" id="Coils"/>
    </source>
</evidence>
<dbReference type="SMART" id="SM00387">
    <property type="entry name" value="HATPase_c"/>
    <property type="match status" value="1"/>
</dbReference>
<dbReference type="EC" id="2.7.13.3" evidence="3"/>
<evidence type="ECO:0000256" key="9">
    <source>
        <dbReference type="ARBA" id="ARBA00022989"/>
    </source>
</evidence>
<keyword evidence="4" id="KW-1003">Cell membrane</keyword>
<sequence>MFRSIKSKLIIFIFVILAFTTIVNLVATNFIIDDAQKDAAADSIVRAEQVITALVESQKFNLKNYSQIASAQPLLTMVLEDNDFSSAQGMAQGYQEDFNLAVVDIADPYGTVLAQVNPGFSGREKDMWENLFQAAQQGRSTTSMMVRNNQLTLSHFSPIGSPDAPMGILTMGTLWDNAFAAYIKSLTKTDISFIVGQQVVGSSLNSTEQLGLLREIQPQIGQTGGGRSLFHYTESDLFRITSVKDFQGKVLGYLVIQLSLQDANRVQQNIHNLLLVIGIAILILAIFFAYIASNKLTRPMRLLQQNADAIAQGNLDQEIETSRQDEVGKIAKSFATMRDSIRQQIKDLKTLNQTVQEQNQNLEYKVLERTTAIQDLLDNIGQGFLSFGQDYRIHKEYSKACTLFFGESIEQSDVLQLLFAEQESAVKEVLDLLFNGVGDLNLVGELLPKEISLNQRTLAVEYRWISSQSAQEKVMIILTDVTLRRQLEAQLAEDESTNELILKVAGDREGFLQLLKEVGQLFTRIFTLLKKEPKEINVNELFRYYHTLKGGAASFALKDVAESAHAIEFELEYIRKNQKPFTPALIRQITGKTQGLQQQLQQSLDTLGGLLSKEELQGESIKTYRIPENKIKELERVLDTAKGTLQLSNLEKAVYNLRKQPLGTLLKKYESTAQDLAQKLEKQVEVQLKGLEIEVDHEPLESLFSTLIHLVRNSVDHGIETPETRALLGKQEVGKLEIQAIQEADRLKLIIRDDGGGIDAEKIKQIALSKGLISEAEVETYTKEKLMKLIFTPGFSTKEKVTATSGRGVGLDAVQAAIDELGGQLDVISHLNQGSSFELTIPLT</sequence>
<keyword evidence="11" id="KW-0175">Coiled coil</keyword>
<dbReference type="PROSITE" id="PS50109">
    <property type="entry name" value="HIS_KIN"/>
    <property type="match status" value="1"/>
</dbReference>
<keyword evidence="12" id="KW-0472">Membrane</keyword>
<comment type="caution">
    <text evidence="16">The sequence shown here is derived from an EMBL/GenBank/DDBJ whole genome shotgun (WGS) entry which is preliminary data.</text>
</comment>
<feature type="transmembrane region" description="Helical" evidence="12">
    <location>
        <begin position="9"/>
        <end position="32"/>
    </location>
</feature>
<evidence type="ECO:0000256" key="1">
    <source>
        <dbReference type="ARBA" id="ARBA00000085"/>
    </source>
</evidence>
<proteinExistence type="predicted"/>
<evidence type="ECO:0000256" key="7">
    <source>
        <dbReference type="ARBA" id="ARBA00022692"/>
    </source>
</evidence>
<dbReference type="InterPro" id="IPR003660">
    <property type="entry name" value="HAMP_dom"/>
</dbReference>
<evidence type="ECO:0000256" key="8">
    <source>
        <dbReference type="ARBA" id="ARBA00022777"/>
    </source>
</evidence>
<dbReference type="Pfam" id="PF00672">
    <property type="entry name" value="HAMP"/>
    <property type="match status" value="1"/>
</dbReference>
<dbReference type="PROSITE" id="PS50894">
    <property type="entry name" value="HPT"/>
    <property type="match status" value="1"/>
</dbReference>
<dbReference type="SMART" id="SM00304">
    <property type="entry name" value="HAMP"/>
    <property type="match status" value="1"/>
</dbReference>
<dbReference type="InterPro" id="IPR005467">
    <property type="entry name" value="His_kinase_dom"/>
</dbReference>
<feature type="coiled-coil region" evidence="11">
    <location>
        <begin position="338"/>
        <end position="365"/>
    </location>
</feature>
<feature type="transmembrane region" description="Helical" evidence="12">
    <location>
        <begin position="273"/>
        <end position="292"/>
    </location>
</feature>
<keyword evidence="7 12" id="KW-0812">Transmembrane</keyword>
<dbReference type="Gene3D" id="1.20.120.160">
    <property type="entry name" value="HPT domain"/>
    <property type="match status" value="1"/>
</dbReference>
<dbReference type="Gene3D" id="3.30.565.10">
    <property type="entry name" value="Histidine kinase-like ATPase, C-terminal domain"/>
    <property type="match status" value="1"/>
</dbReference>
<evidence type="ECO:0000256" key="4">
    <source>
        <dbReference type="ARBA" id="ARBA00022475"/>
    </source>
</evidence>
<dbReference type="SUPFAM" id="SSF47226">
    <property type="entry name" value="Histidine-containing phosphotransfer domain, HPT domain"/>
    <property type="match status" value="1"/>
</dbReference>
<evidence type="ECO:0000259" key="14">
    <source>
        <dbReference type="PROSITE" id="PS50885"/>
    </source>
</evidence>
<comment type="subcellular location">
    <subcellularLocation>
        <location evidence="2">Cell membrane</location>
        <topology evidence="2">Multi-pass membrane protein</topology>
    </subcellularLocation>
</comment>
<name>A0A2A4T4J8_9DELT</name>
<evidence type="ECO:0000256" key="3">
    <source>
        <dbReference type="ARBA" id="ARBA00012438"/>
    </source>
</evidence>
<dbReference type="InterPro" id="IPR029151">
    <property type="entry name" value="Sensor-like_sf"/>
</dbReference>
<dbReference type="PRINTS" id="PR00344">
    <property type="entry name" value="BCTRLSENSOR"/>
</dbReference>
<dbReference type="SUPFAM" id="SSF158472">
    <property type="entry name" value="HAMP domain-like"/>
    <property type="match status" value="1"/>
</dbReference>
<dbReference type="Gene3D" id="6.10.340.10">
    <property type="match status" value="1"/>
</dbReference>
<dbReference type="GO" id="GO:0005886">
    <property type="term" value="C:plasma membrane"/>
    <property type="evidence" value="ECO:0007669"/>
    <property type="project" value="UniProtKB-SubCell"/>
</dbReference>
<evidence type="ECO:0000256" key="10">
    <source>
        <dbReference type="PROSITE-ProRule" id="PRU00110"/>
    </source>
</evidence>
<dbReference type="AlphaFoldDB" id="A0A2A4T4J8"/>
<feature type="modified residue" description="Phosphohistidine" evidence="10">
    <location>
        <position position="546"/>
    </location>
</feature>
<evidence type="ECO:0000256" key="6">
    <source>
        <dbReference type="ARBA" id="ARBA00022679"/>
    </source>
</evidence>
<dbReference type="Proteomes" id="UP000218113">
    <property type="component" value="Unassembled WGS sequence"/>
</dbReference>
<evidence type="ECO:0000259" key="13">
    <source>
        <dbReference type="PROSITE" id="PS50109"/>
    </source>
</evidence>
<dbReference type="InterPro" id="IPR008207">
    <property type="entry name" value="Sig_transdc_His_kin_Hpt_dom"/>
</dbReference>
<dbReference type="InterPro" id="IPR036641">
    <property type="entry name" value="HPT_dom_sf"/>
</dbReference>
<organism evidence="16 17">
    <name type="scientific">SAR324 cluster bacterium</name>
    <dbReference type="NCBI Taxonomy" id="2024889"/>
    <lineage>
        <taxon>Bacteria</taxon>
        <taxon>Deltaproteobacteria</taxon>
        <taxon>SAR324 cluster</taxon>
    </lineage>
</organism>
<dbReference type="PANTHER" id="PTHR43395:SF1">
    <property type="entry name" value="CHEMOTAXIS PROTEIN CHEA"/>
    <property type="match status" value="1"/>
</dbReference>
<feature type="domain" description="HPt" evidence="15">
    <location>
        <begin position="503"/>
        <end position="603"/>
    </location>
</feature>
<keyword evidence="8" id="KW-0418">Kinase</keyword>
<evidence type="ECO:0000313" key="17">
    <source>
        <dbReference type="Proteomes" id="UP000218113"/>
    </source>
</evidence>
<dbReference type="EMBL" id="NVSR01000031">
    <property type="protein sequence ID" value="PCI28546.1"/>
    <property type="molecule type" value="Genomic_DNA"/>
</dbReference>
<dbReference type="InterPro" id="IPR036890">
    <property type="entry name" value="HATPase_C_sf"/>
</dbReference>